<dbReference type="RefSeq" id="WP_109740366.1">
    <property type="nucleotide sequence ID" value="NZ_JAWHXP010000035.1"/>
</dbReference>
<protein>
    <submittedName>
        <fullName evidence="1">WffC</fullName>
    </submittedName>
</protein>
<dbReference type="AlphaFoldDB" id="A0AAW9M8R3"/>
<gene>
    <name evidence="1" type="primary">wffC</name>
    <name evidence="1" type="ORF">CITRO92_4137</name>
</gene>
<organism evidence="1 2">
    <name type="scientific">Citrobacter amalonaticus</name>
    <dbReference type="NCBI Taxonomy" id="35703"/>
    <lineage>
        <taxon>Bacteria</taxon>
        <taxon>Pseudomonadati</taxon>
        <taxon>Pseudomonadota</taxon>
        <taxon>Gammaproteobacteria</taxon>
        <taxon>Enterobacterales</taxon>
        <taxon>Enterobacteriaceae</taxon>
        <taxon>Citrobacter</taxon>
    </lineage>
</organism>
<evidence type="ECO:0000313" key="2">
    <source>
        <dbReference type="Proteomes" id="UP000245995"/>
    </source>
</evidence>
<dbReference type="Proteomes" id="UP000245995">
    <property type="component" value="Chromosome CITRO92"/>
</dbReference>
<reference evidence="1 2" key="1">
    <citation type="submission" date="2016-04" db="EMBL/GenBank/DDBJ databases">
        <authorList>
            <person name="Regsiter A."/>
            <person name="William W."/>
        </authorList>
    </citation>
    <scope>NUCLEOTIDE SEQUENCE [LARGE SCALE GENOMIC DNA]</scope>
    <source>
        <strain evidence="1 2">92</strain>
    </source>
</reference>
<proteinExistence type="predicted"/>
<sequence>MIKVNIIIALYYPQYYTKVRKTILSVFSNFDYFLVFVDNSGKMIPDIEADSKVRWLPGSNLAGEFSAWDEGYSYLNEQYDIRENDVIVFINDTFCHHRFFTRYDEALYKKVLLECHDNCVYGELNSTGEYFGINDLNFSSWISSYIFLGTKNSIDKIIPLNKVPSISVENAVIIEKNLILGKVNIPTFTKTLNSHLTNWLFPKDGKGWYRARDVTQSALHFKLNAIINEKLLTFSILDNNMMLANIYNSKISRIYNSARNKLYLVCKQNNLIR</sequence>
<name>A0AAW9M8R3_CITAM</name>
<dbReference type="EMBL" id="LT556085">
    <property type="protein sequence ID" value="SBA18878.1"/>
    <property type="molecule type" value="Genomic_DNA"/>
</dbReference>
<accession>A0AAW9M8R3</accession>
<evidence type="ECO:0000313" key="1">
    <source>
        <dbReference type="EMBL" id="SBA18878.1"/>
    </source>
</evidence>